<evidence type="ECO:0000256" key="1">
    <source>
        <dbReference type="SAM" id="MobiDB-lite"/>
    </source>
</evidence>
<comment type="caution">
    <text evidence="3">The sequence shown here is derived from an EMBL/GenBank/DDBJ whole genome shotgun (WGS) entry which is preliminary data.</text>
</comment>
<feature type="region of interest" description="Disordered" evidence="1">
    <location>
        <begin position="327"/>
        <end position="352"/>
    </location>
</feature>
<proteinExistence type="predicted"/>
<gene>
    <name evidence="3" type="ORF">HD592_002216</name>
</gene>
<organism evidence="3 4">
    <name type="scientific">Schaalia hyovaginalis</name>
    <dbReference type="NCBI Taxonomy" id="29316"/>
    <lineage>
        <taxon>Bacteria</taxon>
        <taxon>Bacillati</taxon>
        <taxon>Actinomycetota</taxon>
        <taxon>Actinomycetes</taxon>
        <taxon>Actinomycetales</taxon>
        <taxon>Actinomycetaceae</taxon>
        <taxon>Schaalia</taxon>
    </lineage>
</organism>
<dbReference type="GO" id="GO:1990281">
    <property type="term" value="C:efflux pump complex"/>
    <property type="evidence" value="ECO:0007669"/>
    <property type="project" value="TreeGrafter"/>
</dbReference>
<keyword evidence="4" id="KW-1185">Reference proteome</keyword>
<protein>
    <submittedName>
        <fullName evidence="3">Multidrug efflux pump subunit AcrA (Membrane-fusion protein)</fullName>
    </submittedName>
</protein>
<keyword evidence="2" id="KW-0472">Membrane</keyword>
<evidence type="ECO:0000313" key="4">
    <source>
        <dbReference type="Proteomes" id="UP000617426"/>
    </source>
</evidence>
<evidence type="ECO:0000313" key="3">
    <source>
        <dbReference type="EMBL" id="MBB6335651.1"/>
    </source>
</evidence>
<keyword evidence="2" id="KW-0812">Transmembrane</keyword>
<dbReference type="AlphaFoldDB" id="A0A923E405"/>
<dbReference type="Proteomes" id="UP000617426">
    <property type="component" value="Unassembled WGS sequence"/>
</dbReference>
<dbReference type="EMBL" id="JACHMK010000001">
    <property type="protein sequence ID" value="MBB6335651.1"/>
    <property type="molecule type" value="Genomic_DNA"/>
</dbReference>
<dbReference type="PANTHER" id="PTHR30469:SF33">
    <property type="entry name" value="SLR1207 PROTEIN"/>
    <property type="match status" value="1"/>
</dbReference>
<dbReference type="GO" id="GO:0015562">
    <property type="term" value="F:efflux transmembrane transporter activity"/>
    <property type="evidence" value="ECO:0007669"/>
    <property type="project" value="TreeGrafter"/>
</dbReference>
<feature type="compositionally biased region" description="Low complexity" evidence="1">
    <location>
        <begin position="341"/>
        <end position="352"/>
    </location>
</feature>
<dbReference type="RefSeq" id="WP_184454150.1">
    <property type="nucleotide sequence ID" value="NZ_JACHMK010000001.1"/>
</dbReference>
<reference evidence="3" key="1">
    <citation type="submission" date="2020-08" db="EMBL/GenBank/DDBJ databases">
        <title>Sequencing the genomes of 1000 actinobacteria strains.</title>
        <authorList>
            <person name="Klenk H.-P."/>
        </authorList>
    </citation>
    <scope>NUCLEOTIDE SEQUENCE</scope>
    <source>
        <strain evidence="3">DSM 10695</strain>
    </source>
</reference>
<dbReference type="PANTHER" id="PTHR30469">
    <property type="entry name" value="MULTIDRUG RESISTANCE PROTEIN MDTA"/>
    <property type="match status" value="1"/>
</dbReference>
<keyword evidence="2" id="KW-1133">Transmembrane helix</keyword>
<evidence type="ECO:0000256" key="2">
    <source>
        <dbReference type="SAM" id="Phobius"/>
    </source>
</evidence>
<name>A0A923E405_9ACTO</name>
<accession>A0A923E405</accession>
<feature type="transmembrane region" description="Helical" evidence="2">
    <location>
        <begin position="12"/>
        <end position="35"/>
    </location>
</feature>
<sequence>MATSPRAGRILAIVKTVILAVIAIALVKFAFFPAVNNADEGQSLNPGGDYGQMTILPTVSDITNTVSAKGTIEADPATTVKSTGEGVVTFIAAADGSAIETGAPILEVRKEIASEPVVSTDAEGNATTAPAAPTYQYTTVFATASGTLRLNALLGQQFAIGDAIATIQPPSYSAFATLNADQLYRIQNAPEQATITITNGPAPFTCTGLRIETPKASANTQASPAAPSSGDAANSGGIRAVCPIPADQKVFPGLQVTMDVVAGSATGVLTLPISAVEGRFESGFVYVPNPDGGKPTKKPVKLGLTDGKIVEVKEGLTESDEVLEFIPSSGSEEKGSDSTDMGGAVAVMEGAA</sequence>
<dbReference type="Gene3D" id="2.40.420.20">
    <property type="match status" value="1"/>
</dbReference>